<proteinExistence type="predicted"/>
<protein>
    <submittedName>
        <fullName evidence="1">Uncharacterized protein</fullName>
    </submittedName>
</protein>
<gene>
    <name evidence="1" type="ORF">CY34DRAFT_804452</name>
</gene>
<evidence type="ECO:0000313" key="1">
    <source>
        <dbReference type="EMBL" id="KIK42877.1"/>
    </source>
</evidence>
<reference evidence="1 2" key="1">
    <citation type="submission" date="2014-04" db="EMBL/GenBank/DDBJ databases">
        <authorList>
            <consortium name="DOE Joint Genome Institute"/>
            <person name="Kuo A."/>
            <person name="Ruytinx J."/>
            <person name="Rineau F."/>
            <person name="Colpaert J."/>
            <person name="Kohler A."/>
            <person name="Nagy L.G."/>
            <person name="Floudas D."/>
            <person name="Copeland A."/>
            <person name="Barry K.W."/>
            <person name="Cichocki N."/>
            <person name="Veneault-Fourrey C."/>
            <person name="LaButti K."/>
            <person name="Lindquist E.A."/>
            <person name="Lipzen A."/>
            <person name="Lundell T."/>
            <person name="Morin E."/>
            <person name="Murat C."/>
            <person name="Sun H."/>
            <person name="Tunlid A."/>
            <person name="Henrissat B."/>
            <person name="Grigoriev I.V."/>
            <person name="Hibbett D.S."/>
            <person name="Martin F."/>
            <person name="Nordberg H.P."/>
            <person name="Cantor M.N."/>
            <person name="Hua S.X."/>
        </authorList>
    </citation>
    <scope>NUCLEOTIDE SEQUENCE [LARGE SCALE GENOMIC DNA]</scope>
    <source>
        <strain evidence="1 2">UH-Slu-Lm8-n1</strain>
    </source>
</reference>
<reference evidence="2" key="2">
    <citation type="submission" date="2015-01" db="EMBL/GenBank/DDBJ databases">
        <title>Evolutionary Origins and Diversification of the Mycorrhizal Mutualists.</title>
        <authorList>
            <consortium name="DOE Joint Genome Institute"/>
            <consortium name="Mycorrhizal Genomics Consortium"/>
            <person name="Kohler A."/>
            <person name="Kuo A."/>
            <person name="Nagy L.G."/>
            <person name="Floudas D."/>
            <person name="Copeland A."/>
            <person name="Barry K.W."/>
            <person name="Cichocki N."/>
            <person name="Veneault-Fourrey C."/>
            <person name="LaButti K."/>
            <person name="Lindquist E.A."/>
            <person name="Lipzen A."/>
            <person name="Lundell T."/>
            <person name="Morin E."/>
            <person name="Murat C."/>
            <person name="Riley R."/>
            <person name="Ohm R."/>
            <person name="Sun H."/>
            <person name="Tunlid A."/>
            <person name="Henrissat B."/>
            <person name="Grigoriev I.V."/>
            <person name="Hibbett D.S."/>
            <person name="Martin F."/>
        </authorList>
    </citation>
    <scope>NUCLEOTIDE SEQUENCE [LARGE SCALE GENOMIC DNA]</scope>
    <source>
        <strain evidence="2">UH-Slu-Lm8-n1</strain>
    </source>
</reference>
<dbReference type="HOGENOM" id="CLU_3015807_0_0_1"/>
<dbReference type="EMBL" id="KN835227">
    <property type="protein sequence ID" value="KIK42877.1"/>
    <property type="molecule type" value="Genomic_DNA"/>
</dbReference>
<dbReference type="InParanoid" id="A0A0D0B967"/>
<keyword evidence="2" id="KW-1185">Reference proteome</keyword>
<sequence length="56" mass="6278">MENVPVLPLIAPHRDNVQHPQENIVEDHIMTTLEAKSDDGESTVTYTDLIASCIYI</sequence>
<name>A0A0D0B967_9AGAM</name>
<dbReference type="Proteomes" id="UP000054485">
    <property type="component" value="Unassembled WGS sequence"/>
</dbReference>
<organism evidence="1 2">
    <name type="scientific">Suillus luteus UH-Slu-Lm8-n1</name>
    <dbReference type="NCBI Taxonomy" id="930992"/>
    <lineage>
        <taxon>Eukaryota</taxon>
        <taxon>Fungi</taxon>
        <taxon>Dikarya</taxon>
        <taxon>Basidiomycota</taxon>
        <taxon>Agaricomycotina</taxon>
        <taxon>Agaricomycetes</taxon>
        <taxon>Agaricomycetidae</taxon>
        <taxon>Boletales</taxon>
        <taxon>Suillineae</taxon>
        <taxon>Suillaceae</taxon>
        <taxon>Suillus</taxon>
    </lineage>
</organism>
<accession>A0A0D0B967</accession>
<evidence type="ECO:0000313" key="2">
    <source>
        <dbReference type="Proteomes" id="UP000054485"/>
    </source>
</evidence>
<dbReference type="AlphaFoldDB" id="A0A0D0B967"/>